<proteinExistence type="predicted"/>
<keyword evidence="3" id="KW-1185">Reference proteome</keyword>
<feature type="domain" description="Pyridoxamine 5'-phosphate oxidase N-terminal" evidence="1">
    <location>
        <begin position="37"/>
        <end position="119"/>
    </location>
</feature>
<protein>
    <submittedName>
        <fullName evidence="2">Pyridoxamine 5'-phosphate oxidase</fullName>
    </submittedName>
</protein>
<accession>A0A317NZJ3</accession>
<gene>
    <name evidence="2" type="ORF">DFR69_1016</name>
</gene>
<dbReference type="Pfam" id="PF01243">
    <property type="entry name" value="PNPOx_N"/>
    <property type="match status" value="1"/>
</dbReference>
<dbReference type="Gene3D" id="2.30.110.10">
    <property type="entry name" value="Electron Transport, Fmn-binding Protein, Chain A"/>
    <property type="match status" value="1"/>
</dbReference>
<organism evidence="2 3">
    <name type="scientific">Nocardia neocaledoniensis</name>
    <dbReference type="NCBI Taxonomy" id="236511"/>
    <lineage>
        <taxon>Bacteria</taxon>
        <taxon>Bacillati</taxon>
        <taxon>Actinomycetota</taxon>
        <taxon>Actinomycetes</taxon>
        <taxon>Mycobacteriales</taxon>
        <taxon>Nocardiaceae</taxon>
        <taxon>Nocardia</taxon>
    </lineage>
</organism>
<reference evidence="2 3" key="1">
    <citation type="submission" date="2018-05" db="EMBL/GenBank/DDBJ databases">
        <title>Genomic Encyclopedia of Type Strains, Phase IV (KMG-IV): sequencing the most valuable type-strain genomes for metagenomic binning, comparative biology and taxonomic classification.</title>
        <authorList>
            <person name="Goeker M."/>
        </authorList>
    </citation>
    <scope>NUCLEOTIDE SEQUENCE [LARGE SCALE GENOMIC DNA]</scope>
    <source>
        <strain evidence="2 3">DSM 44717</strain>
    </source>
</reference>
<evidence type="ECO:0000313" key="3">
    <source>
        <dbReference type="Proteomes" id="UP000246410"/>
    </source>
</evidence>
<comment type="caution">
    <text evidence="2">The sequence shown here is derived from an EMBL/GenBank/DDBJ whole genome shotgun (WGS) entry which is preliminary data.</text>
</comment>
<dbReference type="InterPro" id="IPR012349">
    <property type="entry name" value="Split_barrel_FMN-bd"/>
</dbReference>
<dbReference type="Proteomes" id="UP000246410">
    <property type="component" value="Unassembled WGS sequence"/>
</dbReference>
<dbReference type="RefSeq" id="WP_110035327.1">
    <property type="nucleotide sequence ID" value="NZ_QGTL01000001.1"/>
</dbReference>
<dbReference type="EMBL" id="QGTL01000001">
    <property type="protein sequence ID" value="PWV80670.1"/>
    <property type="molecule type" value="Genomic_DNA"/>
</dbReference>
<evidence type="ECO:0000313" key="2">
    <source>
        <dbReference type="EMBL" id="PWV80670.1"/>
    </source>
</evidence>
<dbReference type="InterPro" id="IPR011576">
    <property type="entry name" value="Pyridox_Oxase_N"/>
</dbReference>
<name>A0A317NZJ3_9NOCA</name>
<sequence>MLPDPIEATDLNIYNDDTLPWSRVRTAVETGLTALETTQFLGTVGPDGRPHSAGIGACLVGENFYFTSGPSSHKSRYLAGNPACTLSFRFVDDVDVVFEGVATRTTDHGELDRVTESYRASGWPAERDGDAVTAPFSAQSAGPAPWWLYRFVPHFAVGVALTDPHGATRWKFAH</sequence>
<dbReference type="AlphaFoldDB" id="A0A317NZJ3"/>
<dbReference type="SUPFAM" id="SSF50475">
    <property type="entry name" value="FMN-binding split barrel"/>
    <property type="match status" value="1"/>
</dbReference>
<evidence type="ECO:0000259" key="1">
    <source>
        <dbReference type="Pfam" id="PF01243"/>
    </source>
</evidence>